<evidence type="ECO:0000313" key="3">
    <source>
        <dbReference type="Proteomes" id="UP001629214"/>
    </source>
</evidence>
<dbReference type="EMBL" id="JAQQFR010000006">
    <property type="protein sequence ID" value="MFL9878986.1"/>
    <property type="molecule type" value="Genomic_DNA"/>
</dbReference>
<accession>A0ABW8ZA03</accession>
<protein>
    <submittedName>
        <fullName evidence="2">TIGR01841 family phasin</fullName>
    </submittedName>
</protein>
<reference evidence="2 3" key="1">
    <citation type="journal article" date="2024" name="Chem. Sci.">
        <title>Discovery of megapolipeptins by genome mining of a Burkholderiales bacteria collection.</title>
        <authorList>
            <person name="Paulo B.S."/>
            <person name="Recchia M.J.J."/>
            <person name="Lee S."/>
            <person name="Fergusson C.H."/>
            <person name="Romanowski S.B."/>
            <person name="Hernandez A."/>
            <person name="Krull N."/>
            <person name="Liu D.Y."/>
            <person name="Cavanagh H."/>
            <person name="Bos A."/>
            <person name="Gray C.A."/>
            <person name="Murphy B.T."/>
            <person name="Linington R.G."/>
            <person name="Eustaquio A.S."/>
        </authorList>
    </citation>
    <scope>NUCLEOTIDE SEQUENCE [LARGE SCALE GENOMIC DNA]</scope>
    <source>
        <strain evidence="2 3">RL21-008-BIB-B</strain>
    </source>
</reference>
<dbReference type="Pfam" id="PF09361">
    <property type="entry name" value="Phasin_2"/>
    <property type="match status" value="1"/>
</dbReference>
<gene>
    <name evidence="2" type="primary">phaP</name>
    <name evidence="2" type="ORF">PQR63_11365</name>
</gene>
<proteinExistence type="predicted"/>
<sequence>MTTLADQFSAATKANFEAQIALFNQFASKTFEGVEKLVDLNLKATKSSLEETHDAVQKLLTAKDAQEFFSLSGAQAQPSVEKGIAYGRHVAGIFSSTQAELTKTAEAQLAEVNRKVISIIDEASKNAPAGTEGAISFVKTAIGNFNAGYEQLTKSAKQAAEAMESNVTTAVDQLSQATVKATSRGSKK</sequence>
<feature type="domain" description="Phasin" evidence="1">
    <location>
        <begin position="6"/>
        <end position="108"/>
    </location>
</feature>
<organism evidence="2 3">
    <name type="scientific">Herbaspirillum rhizosphaerae</name>
    <dbReference type="NCBI Taxonomy" id="346179"/>
    <lineage>
        <taxon>Bacteria</taxon>
        <taxon>Pseudomonadati</taxon>
        <taxon>Pseudomonadota</taxon>
        <taxon>Betaproteobacteria</taxon>
        <taxon>Burkholderiales</taxon>
        <taxon>Oxalobacteraceae</taxon>
        <taxon>Herbaspirillum</taxon>
    </lineage>
</organism>
<comment type="caution">
    <text evidence="2">The sequence shown here is derived from an EMBL/GenBank/DDBJ whole genome shotgun (WGS) entry which is preliminary data.</text>
</comment>
<keyword evidence="3" id="KW-1185">Reference proteome</keyword>
<name>A0ABW8ZA03_9BURK</name>
<dbReference type="InterPro" id="IPR018968">
    <property type="entry name" value="Phasin"/>
</dbReference>
<dbReference type="InterPro" id="IPR010127">
    <property type="entry name" value="Phasin_subfam-1"/>
</dbReference>
<evidence type="ECO:0000313" key="2">
    <source>
        <dbReference type="EMBL" id="MFL9878986.1"/>
    </source>
</evidence>
<dbReference type="NCBIfam" id="TIGR01841">
    <property type="entry name" value="phasin"/>
    <property type="match status" value="1"/>
</dbReference>
<evidence type="ECO:0000259" key="1">
    <source>
        <dbReference type="Pfam" id="PF09361"/>
    </source>
</evidence>
<dbReference type="Proteomes" id="UP001629214">
    <property type="component" value="Unassembled WGS sequence"/>
</dbReference>
<dbReference type="RefSeq" id="WP_408167968.1">
    <property type="nucleotide sequence ID" value="NZ_JAQQFR010000006.1"/>
</dbReference>